<evidence type="ECO:0000256" key="5">
    <source>
        <dbReference type="ARBA" id="ARBA00023136"/>
    </source>
</evidence>
<keyword evidence="2" id="KW-1003">Cell membrane</keyword>
<name>A0AAX3N5X5_9BACL</name>
<feature type="transmembrane region" description="Helical" evidence="6">
    <location>
        <begin position="38"/>
        <end position="62"/>
    </location>
</feature>
<feature type="transmembrane region" description="Helical" evidence="6">
    <location>
        <begin position="6"/>
        <end position="26"/>
    </location>
</feature>
<dbReference type="GO" id="GO:0005886">
    <property type="term" value="C:plasma membrane"/>
    <property type="evidence" value="ECO:0007669"/>
    <property type="project" value="UniProtKB-SubCell"/>
</dbReference>
<dbReference type="PANTHER" id="PTHR30086">
    <property type="entry name" value="ARGININE EXPORTER PROTEIN ARGO"/>
    <property type="match status" value="1"/>
</dbReference>
<evidence type="ECO:0000313" key="9">
    <source>
        <dbReference type="Proteomes" id="UP001220962"/>
    </source>
</evidence>
<dbReference type="InterPro" id="IPR001123">
    <property type="entry name" value="LeuE-type"/>
</dbReference>
<evidence type="ECO:0000256" key="3">
    <source>
        <dbReference type="ARBA" id="ARBA00022692"/>
    </source>
</evidence>
<evidence type="ECO:0000313" key="10">
    <source>
        <dbReference type="Proteomes" id="UP001221519"/>
    </source>
</evidence>
<dbReference type="AlphaFoldDB" id="A0AAX3N5X5"/>
<feature type="transmembrane region" description="Helical" evidence="6">
    <location>
        <begin position="111"/>
        <end position="132"/>
    </location>
</feature>
<feature type="transmembrane region" description="Helical" evidence="6">
    <location>
        <begin position="144"/>
        <end position="165"/>
    </location>
</feature>
<sequence length="201" mass="22368">MQEVIIHAVLLAFGLILPLGAQNLFIFNQGATQPKWIYALPSVITAAMCDTLLILLSVGGLSVILAGREGLTEFIYIGGCVFLLYMAWTLWRADSRQGAERRALSFSRQILFAMSVSVLNPHAIIDILGVIGTNSLEYEGTERVTFTIVTILVSWLWFILLSAAGRLMGRWDESGKISFYMNKVSSMTMALLALYMLYKIF</sequence>
<dbReference type="PANTHER" id="PTHR30086:SF20">
    <property type="entry name" value="ARGININE EXPORTER PROTEIN ARGO-RELATED"/>
    <property type="match status" value="1"/>
</dbReference>
<dbReference type="Proteomes" id="UP001220962">
    <property type="component" value="Chromosome"/>
</dbReference>
<keyword evidence="10" id="KW-1185">Reference proteome</keyword>
<reference evidence="7 10" key="1">
    <citation type="submission" date="2023-02" db="EMBL/GenBank/DDBJ databases">
        <title>Pathogen: clinical or host-associated sample.</title>
        <authorList>
            <person name="Hergert J."/>
            <person name="Casey R."/>
            <person name="Wagner J."/>
            <person name="Young E.L."/>
            <person name="Oakeson K.F."/>
        </authorList>
    </citation>
    <scope>NUCLEOTIDE SEQUENCE</scope>
    <source>
        <strain evidence="8 10">2022CK-00829</strain>
        <strain evidence="7">2022CK-00830</strain>
    </source>
</reference>
<accession>A0AAX3N5X5</accession>
<organism evidence="7 9">
    <name type="scientific">Paenibacillus urinalis</name>
    <dbReference type="NCBI Taxonomy" id="521520"/>
    <lineage>
        <taxon>Bacteria</taxon>
        <taxon>Bacillati</taxon>
        <taxon>Bacillota</taxon>
        <taxon>Bacilli</taxon>
        <taxon>Bacillales</taxon>
        <taxon>Paenibacillaceae</taxon>
        <taxon>Paenibacillus</taxon>
    </lineage>
</organism>
<dbReference type="EMBL" id="CP118108">
    <property type="protein sequence ID" value="WDI04991.1"/>
    <property type="molecule type" value="Genomic_DNA"/>
</dbReference>
<evidence type="ECO:0000256" key="1">
    <source>
        <dbReference type="ARBA" id="ARBA00004651"/>
    </source>
</evidence>
<dbReference type="GO" id="GO:0015171">
    <property type="term" value="F:amino acid transmembrane transporter activity"/>
    <property type="evidence" value="ECO:0007669"/>
    <property type="project" value="TreeGrafter"/>
</dbReference>
<dbReference type="RefSeq" id="WP_274338245.1">
    <property type="nucleotide sequence ID" value="NZ_CP118101.1"/>
</dbReference>
<feature type="transmembrane region" description="Helical" evidence="6">
    <location>
        <begin position="177"/>
        <end position="198"/>
    </location>
</feature>
<evidence type="ECO:0000256" key="4">
    <source>
        <dbReference type="ARBA" id="ARBA00022989"/>
    </source>
</evidence>
<evidence type="ECO:0000256" key="2">
    <source>
        <dbReference type="ARBA" id="ARBA00022475"/>
    </source>
</evidence>
<feature type="transmembrane region" description="Helical" evidence="6">
    <location>
        <begin position="74"/>
        <end position="91"/>
    </location>
</feature>
<protein>
    <submittedName>
        <fullName evidence="7">LysE/ArgO family amino acid transporter</fullName>
    </submittedName>
</protein>
<comment type="subcellular location">
    <subcellularLocation>
        <location evidence="1">Cell membrane</location>
        <topology evidence="1">Multi-pass membrane protein</topology>
    </subcellularLocation>
</comment>
<evidence type="ECO:0000313" key="8">
    <source>
        <dbReference type="EMBL" id="WDI04991.1"/>
    </source>
</evidence>
<keyword evidence="3 6" id="KW-0812">Transmembrane</keyword>
<keyword evidence="4 6" id="KW-1133">Transmembrane helix</keyword>
<dbReference type="Proteomes" id="UP001221519">
    <property type="component" value="Chromosome"/>
</dbReference>
<evidence type="ECO:0000313" key="7">
    <source>
        <dbReference type="EMBL" id="WDH85236.1"/>
    </source>
</evidence>
<dbReference type="EMBL" id="CP118101">
    <property type="protein sequence ID" value="WDH85236.1"/>
    <property type="molecule type" value="Genomic_DNA"/>
</dbReference>
<gene>
    <name evidence="7" type="ORF">PUW23_23205</name>
    <name evidence="8" type="ORF">PUW25_23050</name>
</gene>
<proteinExistence type="predicted"/>
<evidence type="ECO:0000256" key="6">
    <source>
        <dbReference type="SAM" id="Phobius"/>
    </source>
</evidence>
<dbReference type="Pfam" id="PF01810">
    <property type="entry name" value="LysE"/>
    <property type="match status" value="1"/>
</dbReference>
<keyword evidence="5 6" id="KW-0472">Membrane</keyword>